<feature type="domain" description="Alanine racemase C-terminal" evidence="4">
    <location>
        <begin position="235"/>
        <end position="359"/>
    </location>
</feature>
<dbReference type="PROSITE" id="PS00395">
    <property type="entry name" value="ALANINE_RACEMASE"/>
    <property type="match status" value="1"/>
</dbReference>
<dbReference type="Pfam" id="PF00842">
    <property type="entry name" value="Ala_racemase_C"/>
    <property type="match status" value="1"/>
</dbReference>
<evidence type="ECO:0000259" key="4">
    <source>
        <dbReference type="SMART" id="SM01005"/>
    </source>
</evidence>
<keyword evidence="6" id="KW-1185">Reference proteome</keyword>
<protein>
    <submittedName>
        <fullName evidence="5">Alanine racemase</fullName>
    </submittedName>
</protein>
<dbReference type="SUPFAM" id="SSF51419">
    <property type="entry name" value="PLP-binding barrel"/>
    <property type="match status" value="1"/>
</dbReference>
<name>A0ABX3A4H4_9GAMM</name>
<dbReference type="InterPro" id="IPR020622">
    <property type="entry name" value="Ala_racemase_pyridoxalP-BS"/>
</dbReference>
<dbReference type="Gene3D" id="2.40.37.10">
    <property type="entry name" value="Lyase, Ornithine Decarboxylase, Chain A, domain 1"/>
    <property type="match status" value="1"/>
</dbReference>
<proteinExistence type="predicted"/>
<dbReference type="Pfam" id="PF01168">
    <property type="entry name" value="Ala_racemase_N"/>
    <property type="match status" value="1"/>
</dbReference>
<dbReference type="EMBL" id="MDTU01000001">
    <property type="protein sequence ID" value="ODN42290.1"/>
    <property type="molecule type" value="Genomic_DNA"/>
</dbReference>
<dbReference type="SMART" id="SM01005">
    <property type="entry name" value="Ala_racemase_C"/>
    <property type="match status" value="1"/>
</dbReference>
<dbReference type="InterPro" id="IPR011079">
    <property type="entry name" value="Ala_racemase_C"/>
</dbReference>
<dbReference type="PANTHER" id="PTHR30511">
    <property type="entry name" value="ALANINE RACEMASE"/>
    <property type="match status" value="1"/>
</dbReference>
<gene>
    <name evidence="5" type="ORF">BGC07_04265</name>
</gene>
<dbReference type="InterPro" id="IPR000821">
    <property type="entry name" value="Ala_racemase"/>
</dbReference>
<dbReference type="InterPro" id="IPR029066">
    <property type="entry name" value="PLP-binding_barrel"/>
</dbReference>
<evidence type="ECO:0000256" key="1">
    <source>
        <dbReference type="ARBA" id="ARBA00001933"/>
    </source>
</evidence>
<comment type="cofactor">
    <cofactor evidence="1">
        <name>pyridoxal 5'-phosphate</name>
        <dbReference type="ChEBI" id="CHEBI:597326"/>
    </cofactor>
</comment>
<dbReference type="PANTHER" id="PTHR30511:SF0">
    <property type="entry name" value="ALANINE RACEMASE, CATABOLIC-RELATED"/>
    <property type="match status" value="1"/>
</dbReference>
<accession>A0ABX3A4H4</accession>
<evidence type="ECO:0000256" key="2">
    <source>
        <dbReference type="ARBA" id="ARBA00022898"/>
    </source>
</evidence>
<dbReference type="SUPFAM" id="SSF50621">
    <property type="entry name" value="Alanine racemase C-terminal domain-like"/>
    <property type="match status" value="1"/>
</dbReference>
<evidence type="ECO:0000313" key="6">
    <source>
        <dbReference type="Proteomes" id="UP000094329"/>
    </source>
</evidence>
<evidence type="ECO:0000256" key="3">
    <source>
        <dbReference type="ARBA" id="ARBA00023235"/>
    </source>
</evidence>
<dbReference type="Gene3D" id="3.20.20.10">
    <property type="entry name" value="Alanine racemase"/>
    <property type="match status" value="1"/>
</dbReference>
<dbReference type="RefSeq" id="WP_069312087.1">
    <property type="nucleotide sequence ID" value="NZ_MDTU01000001.1"/>
</dbReference>
<keyword evidence="2" id="KW-0663">Pyridoxal phosphate</keyword>
<dbReference type="InterPro" id="IPR009006">
    <property type="entry name" value="Ala_racemase/Decarboxylase_C"/>
</dbReference>
<organism evidence="5 6">
    <name type="scientific">Piscirickettsia litoralis</name>
    <dbReference type="NCBI Taxonomy" id="1891921"/>
    <lineage>
        <taxon>Bacteria</taxon>
        <taxon>Pseudomonadati</taxon>
        <taxon>Pseudomonadota</taxon>
        <taxon>Gammaproteobacteria</taxon>
        <taxon>Thiotrichales</taxon>
        <taxon>Piscirickettsiaceae</taxon>
        <taxon>Piscirickettsia</taxon>
    </lineage>
</organism>
<comment type="caution">
    <text evidence="5">The sequence shown here is derived from an EMBL/GenBank/DDBJ whole genome shotgun (WGS) entry which is preliminary data.</text>
</comment>
<sequence>MINDLCDLNPELHINKSNILNNYNISKSLSPKAKTFAVLKANAYGCGLNNIANILRDCADGFAVARWSEAIMLKTHSTIKQDILVLTGLYNKACYQQGLDLGIYSMIGNDYQLNHYIKEIKLYHKPIYLKINTGMNRFGFSLNEADLVINKLKRSGYQNIILMSHCSSALDQDSAHYTESQLKHINFLAEKHQCKFTIANSPTAFFYQQFDLGYINRIGTALYGHEINHSQLKPALALFAYILNIIHVKKGDYVGYSRGWQAPYNAKIAILNFGYGDGLTHFPKKGAYLLIKNTPCSILSLTMDTMLVDVTSCPETLSICDQIEIFGNHFSLESFSSAIGLSMDEILTQLSARVQRIIS</sequence>
<dbReference type="NCBIfam" id="TIGR00492">
    <property type="entry name" value="alr"/>
    <property type="match status" value="1"/>
</dbReference>
<dbReference type="PRINTS" id="PR00992">
    <property type="entry name" value="ALARACEMASE"/>
</dbReference>
<keyword evidence="3" id="KW-0413">Isomerase</keyword>
<dbReference type="InterPro" id="IPR001608">
    <property type="entry name" value="Ala_racemase_N"/>
</dbReference>
<evidence type="ECO:0000313" key="5">
    <source>
        <dbReference type="EMBL" id="ODN42290.1"/>
    </source>
</evidence>
<reference evidence="5 6" key="1">
    <citation type="submission" date="2016-08" db="EMBL/GenBank/DDBJ databases">
        <title>Draft genome sequence of Candidatus Piscirickettsia litoralis, from seawater.</title>
        <authorList>
            <person name="Wan X."/>
            <person name="Lee A.J."/>
            <person name="Hou S."/>
            <person name="Donachie S.P."/>
        </authorList>
    </citation>
    <scope>NUCLEOTIDE SEQUENCE [LARGE SCALE GENOMIC DNA]</scope>
    <source>
        <strain evidence="5 6">Y2</strain>
    </source>
</reference>
<dbReference type="Proteomes" id="UP000094329">
    <property type="component" value="Unassembled WGS sequence"/>
</dbReference>